<evidence type="ECO:0000259" key="1">
    <source>
        <dbReference type="Pfam" id="PF04167"/>
    </source>
</evidence>
<dbReference type="InterPro" id="IPR035930">
    <property type="entry name" value="FomD-like_sf"/>
</dbReference>
<feature type="domain" description="DUF402" evidence="1">
    <location>
        <begin position="26"/>
        <end position="148"/>
    </location>
</feature>
<dbReference type="Gene3D" id="2.40.380.10">
    <property type="entry name" value="FomD-like"/>
    <property type="match status" value="1"/>
</dbReference>
<dbReference type="InterPro" id="IPR014465">
    <property type="entry name" value="UCP012622"/>
</dbReference>
<dbReference type="PIRSF" id="PIRSF012622">
    <property type="entry name" value="UCP012622"/>
    <property type="match status" value="1"/>
</dbReference>
<dbReference type="InterPro" id="IPR007295">
    <property type="entry name" value="DUF402"/>
</dbReference>
<sequence length="174" mass="19413">MGTHPVKEETFDVAAHVNVDPKGFRRTVDEYRVTDFGLYMARGADHPKFGYLESWLLPDFNLRVSIFHFREPAAQDFYVDIADIAKHGDTWTTRDLYLDLVSVTGTPVEVLDTDELSEATAAGLITAREAELAIDTTLDAVEGITRHGDDVMAWLASRGVRLSWADSVQLTPPM</sequence>
<dbReference type="SUPFAM" id="SSF159234">
    <property type="entry name" value="FomD-like"/>
    <property type="match status" value="1"/>
</dbReference>
<organism evidence="2 3">
    <name type="scientific">Corynebacterium massiliense DSM 45435</name>
    <dbReference type="NCBI Taxonomy" id="1121364"/>
    <lineage>
        <taxon>Bacteria</taxon>
        <taxon>Bacillati</taxon>
        <taxon>Actinomycetota</taxon>
        <taxon>Actinomycetes</taxon>
        <taxon>Mycobacteriales</taxon>
        <taxon>Corynebacteriaceae</taxon>
        <taxon>Corynebacterium</taxon>
    </lineage>
</organism>
<gene>
    <name evidence="2" type="ORF">CMASS_03990</name>
</gene>
<keyword evidence="3" id="KW-1185">Reference proteome</keyword>
<dbReference type="Pfam" id="PF04167">
    <property type="entry name" value="DUF402"/>
    <property type="match status" value="1"/>
</dbReference>
<dbReference type="RefSeq" id="WP_022862553.1">
    <property type="nucleotide sequence ID" value="NZ_ATVG01000002.1"/>
</dbReference>
<proteinExistence type="predicted"/>
<protein>
    <recommendedName>
        <fullName evidence="1">DUF402 domain-containing protein</fullName>
    </recommendedName>
</protein>
<accession>A0ABY7U8F6</accession>
<dbReference type="Proteomes" id="UP001220064">
    <property type="component" value="Chromosome"/>
</dbReference>
<name>A0ABY7U8F6_9CORY</name>
<evidence type="ECO:0000313" key="2">
    <source>
        <dbReference type="EMBL" id="WCZ32249.1"/>
    </source>
</evidence>
<evidence type="ECO:0000313" key="3">
    <source>
        <dbReference type="Proteomes" id="UP001220064"/>
    </source>
</evidence>
<reference evidence="2 3" key="1">
    <citation type="submission" date="2020-10" db="EMBL/GenBank/DDBJ databases">
        <title>Complete genome sequence of Corynebacterium massiliense DSM 45435, type strain of Corynebacterium massiliense.</title>
        <authorList>
            <person name="Busche T."/>
            <person name="Kalinowski J."/>
            <person name="Ruckert C."/>
        </authorList>
    </citation>
    <scope>NUCLEOTIDE SEQUENCE [LARGE SCALE GENOMIC DNA]</scope>
    <source>
        <strain evidence="2 3">DSM 45435</strain>
    </source>
</reference>
<dbReference type="EMBL" id="CP063189">
    <property type="protein sequence ID" value="WCZ32249.1"/>
    <property type="molecule type" value="Genomic_DNA"/>
</dbReference>